<comment type="pathway">
    <text evidence="1">Cofactor biosynthesis; riboflavin biosynthesis.</text>
</comment>
<dbReference type="AlphaFoldDB" id="A0A9D1LIQ1"/>
<proteinExistence type="predicted"/>
<keyword evidence="4" id="KW-0464">Manganese</keyword>
<gene>
    <name evidence="7" type="ORF">IAB68_02780</name>
</gene>
<dbReference type="InterPro" id="IPR036144">
    <property type="entry name" value="RibA-like_sf"/>
</dbReference>
<dbReference type="GO" id="GO:0005829">
    <property type="term" value="C:cytosol"/>
    <property type="evidence" value="ECO:0007669"/>
    <property type="project" value="TreeGrafter"/>
</dbReference>
<comment type="caution">
    <text evidence="7">The sequence shown here is derived from an EMBL/GenBank/DDBJ whole genome shotgun (WGS) entry which is preliminary data.</text>
</comment>
<evidence type="ECO:0000256" key="2">
    <source>
        <dbReference type="ARBA" id="ARBA00022619"/>
    </source>
</evidence>
<keyword evidence="5" id="KW-0456">Lyase</keyword>
<sequence length="508" mass="59530">MKDKYSFYLQNNNKLFNSDILVVCYEADESEISEYNLTSKSIILFIKSEEINFATLNKDVNYRNIIKKAFDKKDVFLRLQCECLLGMYGDSHCDCEQQRLDSIKLISKHNGIYIHIPQEAQGWGLPYKIKELELQVSGRTQDGKYIGIKNRDDAQKLLLGNEKFQDNRNYKIISDILKNLGLKKNKFILLTDSQRKLDDIKTTGLNVIGYKEYNSNSINVNNLSEYLIKILNGTHAFSQEVLDTILSLIIDRQYNERTLSTLVSIVNKIKYDKNYYLDNVSKKKILNAYNTIICGDEKEYYIGDDNTIKIQNNFCCRVNTSIFKVIKNVLGKNIFDRISLEKLYYFQNKYSNEIVKIRTSKILDIRDDNSEFFKGQHHAEQRIINKDKNKIIQKEVTVSSLKSYFENPNYDYVKRVEMITIISEFDMPGVKVFIKRIPTIDNRVLDVFGKKKDIKEFLDKIIKSNPKVLLNKVTDTRFEDENFTDYNLRFADINAIIEEELKIFNILK</sequence>
<dbReference type="SUPFAM" id="SSF142695">
    <property type="entry name" value="RibA-like"/>
    <property type="match status" value="1"/>
</dbReference>
<reference evidence="7" key="2">
    <citation type="journal article" date="2021" name="PeerJ">
        <title>Extensive microbial diversity within the chicken gut microbiome revealed by metagenomics and culture.</title>
        <authorList>
            <person name="Gilroy R."/>
            <person name="Ravi A."/>
            <person name="Getino M."/>
            <person name="Pursley I."/>
            <person name="Horton D.L."/>
            <person name="Alikhan N.F."/>
            <person name="Baker D."/>
            <person name="Gharbi K."/>
            <person name="Hall N."/>
            <person name="Watson M."/>
            <person name="Adriaenssens E.M."/>
            <person name="Foster-Nyarko E."/>
            <person name="Jarju S."/>
            <person name="Secka A."/>
            <person name="Antonio M."/>
            <person name="Oren A."/>
            <person name="Chaudhuri R.R."/>
            <person name="La Ragione R."/>
            <person name="Hildebrand F."/>
            <person name="Pallen M.J."/>
        </authorList>
    </citation>
    <scope>NUCLEOTIDE SEQUENCE</scope>
    <source>
        <strain evidence="7">CHK193-30670</strain>
    </source>
</reference>
<dbReference type="PANTHER" id="PTHR21327:SF46">
    <property type="entry name" value="3,4-DIHYDROXY-2-BUTANONE 4-PHOSPHATE SYNTHASE"/>
    <property type="match status" value="1"/>
</dbReference>
<dbReference type="InterPro" id="IPR032677">
    <property type="entry name" value="GTP_cyclohydro_II"/>
</dbReference>
<feature type="domain" description="GTP cyclohydrolase II" evidence="6">
    <location>
        <begin position="69"/>
        <end position="210"/>
    </location>
</feature>
<dbReference type="Proteomes" id="UP000824074">
    <property type="component" value="Unassembled WGS sequence"/>
</dbReference>
<keyword evidence="2" id="KW-0686">Riboflavin biosynthesis</keyword>
<evidence type="ECO:0000256" key="1">
    <source>
        <dbReference type="ARBA" id="ARBA00005104"/>
    </source>
</evidence>
<evidence type="ECO:0000313" key="7">
    <source>
        <dbReference type="EMBL" id="HIU40211.1"/>
    </source>
</evidence>
<evidence type="ECO:0000256" key="3">
    <source>
        <dbReference type="ARBA" id="ARBA00022842"/>
    </source>
</evidence>
<dbReference type="GO" id="GO:0008686">
    <property type="term" value="F:3,4-dihydroxy-2-butanone-4-phosphate synthase activity"/>
    <property type="evidence" value="ECO:0007669"/>
    <property type="project" value="TreeGrafter"/>
</dbReference>
<evidence type="ECO:0000256" key="4">
    <source>
        <dbReference type="ARBA" id="ARBA00023211"/>
    </source>
</evidence>
<evidence type="ECO:0000313" key="8">
    <source>
        <dbReference type="Proteomes" id="UP000824074"/>
    </source>
</evidence>
<organism evidence="7 8">
    <name type="scientific">Candidatus Aphodocola excrementigallinarum</name>
    <dbReference type="NCBI Taxonomy" id="2840670"/>
    <lineage>
        <taxon>Bacteria</taxon>
        <taxon>Bacillati</taxon>
        <taxon>Bacillota</taxon>
        <taxon>Bacilli</taxon>
        <taxon>Candidatus Aphodocola</taxon>
    </lineage>
</organism>
<evidence type="ECO:0000256" key="5">
    <source>
        <dbReference type="ARBA" id="ARBA00023239"/>
    </source>
</evidence>
<dbReference type="Gene3D" id="3.40.50.10990">
    <property type="entry name" value="GTP cyclohydrolase II"/>
    <property type="match status" value="1"/>
</dbReference>
<reference evidence="7" key="1">
    <citation type="submission" date="2020-10" db="EMBL/GenBank/DDBJ databases">
        <authorList>
            <person name="Gilroy R."/>
        </authorList>
    </citation>
    <scope>NUCLEOTIDE SEQUENCE</scope>
    <source>
        <strain evidence="7">CHK193-30670</strain>
    </source>
</reference>
<dbReference type="Pfam" id="PF00925">
    <property type="entry name" value="GTP_cyclohydro2"/>
    <property type="match status" value="1"/>
</dbReference>
<protein>
    <recommendedName>
        <fullName evidence="6">GTP cyclohydrolase II domain-containing protein</fullName>
    </recommendedName>
</protein>
<accession>A0A9D1LIQ1</accession>
<dbReference type="GO" id="GO:0009231">
    <property type="term" value="P:riboflavin biosynthetic process"/>
    <property type="evidence" value="ECO:0007669"/>
    <property type="project" value="UniProtKB-KW"/>
</dbReference>
<keyword evidence="3" id="KW-0460">Magnesium</keyword>
<dbReference type="EMBL" id="DVMT01000028">
    <property type="protein sequence ID" value="HIU40211.1"/>
    <property type="molecule type" value="Genomic_DNA"/>
</dbReference>
<name>A0A9D1LIQ1_9FIRM</name>
<dbReference type="PANTHER" id="PTHR21327">
    <property type="entry name" value="GTP CYCLOHYDROLASE II-RELATED"/>
    <property type="match status" value="1"/>
</dbReference>
<evidence type="ECO:0000259" key="6">
    <source>
        <dbReference type="Pfam" id="PF00925"/>
    </source>
</evidence>